<dbReference type="AlphaFoldDB" id="A0A1H7MSG0"/>
<protein>
    <submittedName>
        <fullName evidence="2">Catechol 2,3-dioxygenase</fullName>
    </submittedName>
</protein>
<keyword evidence="3" id="KW-1185">Reference proteome</keyword>
<dbReference type="GO" id="GO:0051213">
    <property type="term" value="F:dioxygenase activity"/>
    <property type="evidence" value="ECO:0007669"/>
    <property type="project" value="UniProtKB-KW"/>
</dbReference>
<dbReference type="InterPro" id="IPR029068">
    <property type="entry name" value="Glyas_Bleomycin-R_OHBP_Dase"/>
</dbReference>
<dbReference type="OrthoDB" id="8018325at2"/>
<dbReference type="Pfam" id="PF00903">
    <property type="entry name" value="Glyoxalase"/>
    <property type="match status" value="1"/>
</dbReference>
<dbReference type="RefSeq" id="WP_091482199.1">
    <property type="nucleotide sequence ID" value="NZ_BJYC01000014.1"/>
</dbReference>
<organism evidence="2 3">
    <name type="scientific">Alkalibacterium pelagium</name>
    <dbReference type="NCBI Taxonomy" id="426702"/>
    <lineage>
        <taxon>Bacteria</taxon>
        <taxon>Bacillati</taxon>
        <taxon>Bacillota</taxon>
        <taxon>Bacilli</taxon>
        <taxon>Lactobacillales</taxon>
        <taxon>Carnobacteriaceae</taxon>
        <taxon>Alkalibacterium</taxon>
    </lineage>
</organism>
<evidence type="ECO:0000313" key="2">
    <source>
        <dbReference type="EMBL" id="SEL14143.1"/>
    </source>
</evidence>
<dbReference type="SUPFAM" id="SSF54593">
    <property type="entry name" value="Glyoxalase/Bleomycin resistance protein/Dihydroxybiphenyl dioxygenase"/>
    <property type="match status" value="1"/>
</dbReference>
<dbReference type="CDD" id="cd06587">
    <property type="entry name" value="VOC"/>
    <property type="match status" value="1"/>
</dbReference>
<dbReference type="Proteomes" id="UP000199081">
    <property type="component" value="Unassembled WGS sequence"/>
</dbReference>
<reference evidence="3" key="1">
    <citation type="submission" date="2016-10" db="EMBL/GenBank/DDBJ databases">
        <authorList>
            <person name="Varghese N."/>
            <person name="Submissions S."/>
        </authorList>
    </citation>
    <scope>NUCLEOTIDE SEQUENCE [LARGE SCALE GENOMIC DNA]</scope>
    <source>
        <strain evidence="3">DSM 19183</strain>
    </source>
</reference>
<proteinExistence type="predicted"/>
<keyword evidence="2" id="KW-0560">Oxidoreductase</keyword>
<accession>A0A1H7MSG0</accession>
<dbReference type="EMBL" id="FNZU01000012">
    <property type="protein sequence ID" value="SEL14143.1"/>
    <property type="molecule type" value="Genomic_DNA"/>
</dbReference>
<gene>
    <name evidence="2" type="ORF">SAMN04488099_11281</name>
</gene>
<sequence>MANLGFTYLFTNNMCETKKFYSEILALELIWDEEDDIAFNINNHQLSIQYHKDFKKASPLFSIQPGWKGGVAPRTSWSIAFESNEYNQVIARLQKERVKTYHSVPQWVGYWSFPVLDPMNNTIEITCSEYEING</sequence>
<dbReference type="InterPro" id="IPR004360">
    <property type="entry name" value="Glyas_Fos-R_dOase_dom"/>
</dbReference>
<name>A0A1H7MSG0_9LACT</name>
<evidence type="ECO:0000313" key="3">
    <source>
        <dbReference type="Proteomes" id="UP000199081"/>
    </source>
</evidence>
<keyword evidence="2" id="KW-0223">Dioxygenase</keyword>
<dbReference type="Gene3D" id="3.10.180.10">
    <property type="entry name" value="2,3-Dihydroxybiphenyl 1,2-Dioxygenase, domain 1"/>
    <property type="match status" value="1"/>
</dbReference>
<feature type="domain" description="Glyoxalase/fosfomycin resistance/dioxygenase" evidence="1">
    <location>
        <begin position="7"/>
        <end position="125"/>
    </location>
</feature>
<evidence type="ECO:0000259" key="1">
    <source>
        <dbReference type="Pfam" id="PF00903"/>
    </source>
</evidence>